<dbReference type="RefSeq" id="WP_130021724.1">
    <property type="nucleotide sequence ID" value="NZ_SEWF01000020.1"/>
</dbReference>
<evidence type="ECO:0000313" key="2">
    <source>
        <dbReference type="EMBL" id="RYU94876.1"/>
    </source>
</evidence>
<dbReference type="AlphaFoldDB" id="A0A4Q5LY99"/>
<keyword evidence="1" id="KW-0472">Membrane</keyword>
<accession>A0A4Q5LY99</accession>
<reference evidence="2 3" key="1">
    <citation type="submission" date="2019-02" db="EMBL/GenBank/DDBJ databases">
        <title>Bacterial novel species Emticicia sp. 17J42-9 isolated from soil.</title>
        <authorList>
            <person name="Jung H.-Y."/>
        </authorList>
    </citation>
    <scope>NUCLEOTIDE SEQUENCE [LARGE SCALE GENOMIC DNA]</scope>
    <source>
        <strain evidence="2 3">17J42-9</strain>
    </source>
</reference>
<sequence>MKNTELWQKICEFKLDDPNAEVKFSDKLCKEESWSKPLAALAISEYKKFIYLCITQPNGASPSEEIDKVWHLHLTYTDNYWNEFCKKTLGKEVHHYPSKGGESENIKHVKWYDDTIIAYIKEFGEIPPESIWPLPKGFDLEKYLPQNSPFRAPVYEEIGSPFDLPFVKRILIGSDIALAVLLYFTKNPYRLDGPEFLGFYAGLMLIGFTLIYANKFFKENTAINLGRQLHPLHVSAVYAGQETTMRMLTVNLVEKGLLTFNGETFKHTFDKTEPLFYSIQAHENENIGIKSVRLILLNHAAYFVKLTTPLKEAIKSRGSYFLIFHFIILLIGVIRLFQGVGNQKPVVFLVVMIILYILIGYFLSKFSINSRESIKTTIEENTHSFDFATIAGAYLFTDFYLLNNENGINAAFDPHYMEKGRYIGNNSSSSSCGSGDGGGDGGGCSSGCGGCGGGD</sequence>
<feature type="transmembrane region" description="Helical" evidence="1">
    <location>
        <begin position="346"/>
        <end position="363"/>
    </location>
</feature>
<dbReference type="OrthoDB" id="196672at2"/>
<dbReference type="EMBL" id="SEWF01000020">
    <property type="protein sequence ID" value="RYU94876.1"/>
    <property type="molecule type" value="Genomic_DNA"/>
</dbReference>
<keyword evidence="1" id="KW-0812">Transmembrane</keyword>
<evidence type="ECO:0000313" key="3">
    <source>
        <dbReference type="Proteomes" id="UP000293162"/>
    </source>
</evidence>
<name>A0A4Q5LY99_9BACT</name>
<dbReference type="Proteomes" id="UP000293162">
    <property type="component" value="Unassembled WGS sequence"/>
</dbReference>
<keyword evidence="1" id="KW-1133">Transmembrane helix</keyword>
<evidence type="ECO:0008006" key="4">
    <source>
        <dbReference type="Google" id="ProtNLM"/>
    </source>
</evidence>
<feature type="transmembrane region" description="Helical" evidence="1">
    <location>
        <begin position="320"/>
        <end position="340"/>
    </location>
</feature>
<keyword evidence="3" id="KW-1185">Reference proteome</keyword>
<comment type="caution">
    <text evidence="2">The sequence shown here is derived from an EMBL/GenBank/DDBJ whole genome shotgun (WGS) entry which is preliminary data.</text>
</comment>
<protein>
    <recommendedName>
        <fullName evidence="4">TIGR04222 domain-containing membrane protein</fullName>
    </recommendedName>
</protein>
<evidence type="ECO:0000256" key="1">
    <source>
        <dbReference type="SAM" id="Phobius"/>
    </source>
</evidence>
<proteinExistence type="predicted"/>
<feature type="transmembrane region" description="Helical" evidence="1">
    <location>
        <begin position="197"/>
        <end position="217"/>
    </location>
</feature>
<gene>
    <name evidence="2" type="ORF">EWM59_14380</name>
</gene>
<organism evidence="2 3">
    <name type="scientific">Emticicia agri</name>
    <dbReference type="NCBI Taxonomy" id="2492393"/>
    <lineage>
        <taxon>Bacteria</taxon>
        <taxon>Pseudomonadati</taxon>
        <taxon>Bacteroidota</taxon>
        <taxon>Cytophagia</taxon>
        <taxon>Cytophagales</taxon>
        <taxon>Leadbetterellaceae</taxon>
        <taxon>Emticicia</taxon>
    </lineage>
</organism>